<sequence length="139" mass="15285">MDISSAMHKSVDWADADTPVSEIARMMKTDDVGAIPVGKDDRLIGMITDRDIAVRVVAEGRDPKKVTAEKAMTPGIIYCQTHQSVEDAIHLMEQRQIRRLPVLDENKRMVGMLSLGDISHAVARELAGEAIRSVSAHHS</sequence>
<dbReference type="InterPro" id="IPR000644">
    <property type="entry name" value="CBS_dom"/>
</dbReference>
<dbReference type="PANTHER" id="PTHR43080:SF2">
    <property type="entry name" value="CBS DOMAIN-CONTAINING PROTEIN"/>
    <property type="match status" value="1"/>
</dbReference>
<evidence type="ECO:0000313" key="5">
    <source>
        <dbReference type="Proteomes" id="UP000199356"/>
    </source>
</evidence>
<dbReference type="OrthoDB" id="9802114at2"/>
<accession>A0A1I5WKV4</accession>
<gene>
    <name evidence="4" type="ORF">SAMN04488047_14912</name>
</gene>
<dbReference type="PROSITE" id="PS51371">
    <property type="entry name" value="CBS"/>
    <property type="match status" value="2"/>
</dbReference>
<organism evidence="4 5">
    <name type="scientific">Tranquillimonas alkanivorans</name>
    <dbReference type="NCBI Taxonomy" id="441119"/>
    <lineage>
        <taxon>Bacteria</taxon>
        <taxon>Pseudomonadati</taxon>
        <taxon>Pseudomonadota</taxon>
        <taxon>Alphaproteobacteria</taxon>
        <taxon>Rhodobacterales</taxon>
        <taxon>Roseobacteraceae</taxon>
        <taxon>Tranquillimonas</taxon>
    </lineage>
</organism>
<evidence type="ECO:0000256" key="1">
    <source>
        <dbReference type="ARBA" id="ARBA00023122"/>
    </source>
</evidence>
<proteinExistence type="predicted"/>
<evidence type="ECO:0000259" key="3">
    <source>
        <dbReference type="PROSITE" id="PS51371"/>
    </source>
</evidence>
<evidence type="ECO:0000256" key="2">
    <source>
        <dbReference type="PROSITE-ProRule" id="PRU00703"/>
    </source>
</evidence>
<evidence type="ECO:0000313" key="4">
    <source>
        <dbReference type="EMBL" id="SFQ20414.1"/>
    </source>
</evidence>
<protein>
    <submittedName>
        <fullName evidence="4">CBS domain-containing protein</fullName>
    </submittedName>
</protein>
<keyword evidence="1 2" id="KW-0129">CBS domain</keyword>
<dbReference type="SMART" id="SM00116">
    <property type="entry name" value="CBS"/>
    <property type="match status" value="2"/>
</dbReference>
<name>A0A1I5WKV4_9RHOB</name>
<dbReference type="RefSeq" id="WP_093425820.1">
    <property type="nucleotide sequence ID" value="NZ_FOXA01000049.1"/>
</dbReference>
<feature type="domain" description="CBS" evidence="3">
    <location>
        <begin position="72"/>
        <end position="128"/>
    </location>
</feature>
<dbReference type="AlphaFoldDB" id="A0A1I5WKV4"/>
<dbReference type="SUPFAM" id="SSF54631">
    <property type="entry name" value="CBS-domain pair"/>
    <property type="match status" value="1"/>
</dbReference>
<feature type="domain" description="CBS" evidence="3">
    <location>
        <begin position="7"/>
        <end position="63"/>
    </location>
</feature>
<dbReference type="Proteomes" id="UP000199356">
    <property type="component" value="Unassembled WGS sequence"/>
</dbReference>
<reference evidence="4 5" key="1">
    <citation type="submission" date="2016-10" db="EMBL/GenBank/DDBJ databases">
        <authorList>
            <person name="de Groot N.N."/>
        </authorList>
    </citation>
    <scope>NUCLEOTIDE SEQUENCE [LARGE SCALE GENOMIC DNA]</scope>
    <source>
        <strain evidence="4 5">DSM 19547</strain>
    </source>
</reference>
<dbReference type="CDD" id="cd04622">
    <property type="entry name" value="CBS_pair_HRP1_like"/>
    <property type="match status" value="1"/>
</dbReference>
<keyword evidence="5" id="KW-1185">Reference proteome</keyword>
<dbReference type="Gene3D" id="3.10.580.10">
    <property type="entry name" value="CBS-domain"/>
    <property type="match status" value="1"/>
</dbReference>
<dbReference type="Pfam" id="PF00571">
    <property type="entry name" value="CBS"/>
    <property type="match status" value="2"/>
</dbReference>
<dbReference type="InterPro" id="IPR046342">
    <property type="entry name" value="CBS_dom_sf"/>
</dbReference>
<dbReference type="PANTHER" id="PTHR43080">
    <property type="entry name" value="CBS DOMAIN-CONTAINING PROTEIN CBSX3, MITOCHONDRIAL"/>
    <property type="match status" value="1"/>
</dbReference>
<dbReference type="STRING" id="441119.SAMN04488047_14912"/>
<dbReference type="InterPro" id="IPR051257">
    <property type="entry name" value="Diverse_CBS-Domain"/>
</dbReference>
<dbReference type="EMBL" id="FOXA01000049">
    <property type="protein sequence ID" value="SFQ20414.1"/>
    <property type="molecule type" value="Genomic_DNA"/>
</dbReference>